<dbReference type="Pfam" id="PF01717">
    <property type="entry name" value="Meth_synt_2"/>
    <property type="match status" value="1"/>
</dbReference>
<dbReference type="RefSeq" id="WP_179767239.1">
    <property type="nucleotide sequence ID" value="NZ_JACCFO010000001.1"/>
</dbReference>
<reference evidence="3 4" key="1">
    <citation type="submission" date="2020-07" db="EMBL/GenBank/DDBJ databases">
        <title>Sequencing the genomes of 1000 actinobacteria strains.</title>
        <authorList>
            <person name="Klenk H.-P."/>
        </authorList>
    </citation>
    <scope>NUCLEOTIDE SEQUENCE [LARGE SCALE GENOMIC DNA]</scope>
    <source>
        <strain evidence="3 4">DSM 45927</strain>
    </source>
</reference>
<dbReference type="InterPro" id="IPR038071">
    <property type="entry name" value="UROD/MetE-like_sf"/>
</dbReference>
<dbReference type="GO" id="GO:0009086">
    <property type="term" value="P:methionine biosynthetic process"/>
    <property type="evidence" value="ECO:0007669"/>
    <property type="project" value="InterPro"/>
</dbReference>
<evidence type="ECO:0000256" key="1">
    <source>
        <dbReference type="SAM" id="MobiDB-lite"/>
    </source>
</evidence>
<protein>
    <submittedName>
        <fullName evidence="3">Methionine synthase II (Cobalamin-independent)</fullName>
    </submittedName>
</protein>
<name>A0A853BJS9_9ACTN</name>
<proteinExistence type="predicted"/>
<dbReference type="GO" id="GO:0003871">
    <property type="term" value="F:5-methyltetrahydropteroyltriglutamate-homocysteine S-methyltransferase activity"/>
    <property type="evidence" value="ECO:0007669"/>
    <property type="project" value="InterPro"/>
</dbReference>
<dbReference type="AlphaFoldDB" id="A0A853BJS9"/>
<organism evidence="3 4">
    <name type="scientific">Streptomonospora nanhaiensis</name>
    <dbReference type="NCBI Taxonomy" id="1323731"/>
    <lineage>
        <taxon>Bacteria</taxon>
        <taxon>Bacillati</taxon>
        <taxon>Actinomycetota</taxon>
        <taxon>Actinomycetes</taxon>
        <taxon>Streptosporangiales</taxon>
        <taxon>Nocardiopsidaceae</taxon>
        <taxon>Streptomonospora</taxon>
    </lineage>
</organism>
<keyword evidence="4" id="KW-1185">Reference proteome</keyword>
<dbReference type="InterPro" id="IPR002629">
    <property type="entry name" value="Met_Synth_C/arc"/>
</dbReference>
<comment type="caution">
    <text evidence="3">The sequence shown here is derived from an EMBL/GenBank/DDBJ whole genome shotgun (WGS) entry which is preliminary data.</text>
</comment>
<dbReference type="CDD" id="cd03310">
    <property type="entry name" value="CIMS_like"/>
    <property type="match status" value="1"/>
</dbReference>
<gene>
    <name evidence="3" type="ORF">HNR12_002045</name>
</gene>
<dbReference type="SUPFAM" id="SSF51726">
    <property type="entry name" value="UROD/MetE-like"/>
    <property type="match status" value="1"/>
</dbReference>
<dbReference type="Gene3D" id="3.20.20.210">
    <property type="match status" value="1"/>
</dbReference>
<sequence>MKDVDYPWPPTAATGVGSYPGTDPDEAVRTVVGELGELPHLPELPERGVGADMVGRTGGLLVDLPLEVRTSGWRVAPRPGRDLQRARGHLSRDLDALEEHTQDYSGPLKIQIAGPWTLAASVELRSGEKALADPGAAADLAASLTEGAPAHIAEVQRRVPGARLLVQVDEPALPAVLTGAVPSASGYRRLPAPDRVTVEARLRDLFAAVADAAAVPMAHCCAAGVPVDLLRRSGARAVSLDATLLDPAQDEHIGAAVEDGVGLFTGVVPSAGGVLSDPADNVDPVRELWNRIGFAPELLTRAVVVTPTCGLGRAAPDHARAALRACREGARVLREEPRRQR</sequence>
<evidence type="ECO:0000313" key="3">
    <source>
        <dbReference type="EMBL" id="NYI95768.1"/>
    </source>
</evidence>
<dbReference type="GO" id="GO:0008270">
    <property type="term" value="F:zinc ion binding"/>
    <property type="evidence" value="ECO:0007669"/>
    <property type="project" value="InterPro"/>
</dbReference>
<dbReference type="Proteomes" id="UP000575985">
    <property type="component" value="Unassembled WGS sequence"/>
</dbReference>
<dbReference type="EMBL" id="JACCFO010000001">
    <property type="protein sequence ID" value="NYI95768.1"/>
    <property type="molecule type" value="Genomic_DNA"/>
</dbReference>
<feature type="domain" description="Cobalamin-independent methionine synthase MetE C-terminal/archaeal" evidence="2">
    <location>
        <begin position="13"/>
        <end position="330"/>
    </location>
</feature>
<evidence type="ECO:0000259" key="2">
    <source>
        <dbReference type="Pfam" id="PF01717"/>
    </source>
</evidence>
<accession>A0A853BJS9</accession>
<feature type="region of interest" description="Disordered" evidence="1">
    <location>
        <begin position="1"/>
        <end position="24"/>
    </location>
</feature>
<evidence type="ECO:0000313" key="4">
    <source>
        <dbReference type="Proteomes" id="UP000575985"/>
    </source>
</evidence>